<dbReference type="GO" id="GO:0016020">
    <property type="term" value="C:membrane"/>
    <property type="evidence" value="ECO:0007669"/>
    <property type="project" value="UniProtKB-SubCell"/>
</dbReference>
<evidence type="ECO:0000256" key="4">
    <source>
        <dbReference type="ARBA" id="ARBA00022989"/>
    </source>
</evidence>
<evidence type="ECO:0000256" key="3">
    <source>
        <dbReference type="ARBA" id="ARBA00022692"/>
    </source>
</evidence>
<protein>
    <submittedName>
        <fullName evidence="7">TspO/MBR related protein</fullName>
    </submittedName>
</protein>
<gene>
    <name evidence="7" type="ORF">FB458_1355</name>
</gene>
<comment type="similarity">
    <text evidence="2">Belongs to the TspO/BZRP family.</text>
</comment>
<dbReference type="PANTHER" id="PTHR10057:SF0">
    <property type="entry name" value="TRANSLOCATOR PROTEIN"/>
    <property type="match status" value="1"/>
</dbReference>
<comment type="subcellular location">
    <subcellularLocation>
        <location evidence="1">Membrane</location>
        <topology evidence="1">Multi-pass membrane protein</topology>
    </subcellularLocation>
</comment>
<dbReference type="RefSeq" id="WP_141847806.1">
    <property type="nucleotide sequence ID" value="NZ_BAAAPR010000002.1"/>
</dbReference>
<feature type="transmembrane region" description="Helical" evidence="6">
    <location>
        <begin position="45"/>
        <end position="63"/>
    </location>
</feature>
<keyword evidence="8" id="KW-1185">Reference proteome</keyword>
<dbReference type="GO" id="GO:0033013">
    <property type="term" value="P:tetrapyrrole metabolic process"/>
    <property type="evidence" value="ECO:0007669"/>
    <property type="project" value="UniProtKB-ARBA"/>
</dbReference>
<dbReference type="CDD" id="cd15904">
    <property type="entry name" value="TSPO_MBR"/>
    <property type="match status" value="1"/>
</dbReference>
<dbReference type="OrthoDB" id="9795496at2"/>
<dbReference type="FunFam" id="1.20.1260.100:FF:000001">
    <property type="entry name" value="translocator protein 2"/>
    <property type="match status" value="1"/>
</dbReference>
<evidence type="ECO:0000256" key="6">
    <source>
        <dbReference type="SAM" id="Phobius"/>
    </source>
</evidence>
<feature type="transmembrane region" description="Helical" evidence="6">
    <location>
        <begin position="84"/>
        <end position="103"/>
    </location>
</feature>
<keyword evidence="3 6" id="KW-0812">Transmembrane</keyword>
<dbReference type="PANTHER" id="PTHR10057">
    <property type="entry name" value="PERIPHERAL-TYPE BENZODIAZEPINE RECEPTOR"/>
    <property type="match status" value="1"/>
</dbReference>
<accession>A0A542DYU5</accession>
<comment type="caution">
    <text evidence="7">The sequence shown here is derived from an EMBL/GenBank/DDBJ whole genome shotgun (WGS) entry which is preliminary data.</text>
</comment>
<dbReference type="PIRSF" id="PIRSF005859">
    <property type="entry name" value="PBR"/>
    <property type="match status" value="1"/>
</dbReference>
<dbReference type="Pfam" id="PF03073">
    <property type="entry name" value="TspO_MBR"/>
    <property type="match status" value="1"/>
</dbReference>
<dbReference type="InterPro" id="IPR038330">
    <property type="entry name" value="TspO/MBR-related_sf"/>
</dbReference>
<keyword evidence="5 6" id="KW-0472">Membrane</keyword>
<evidence type="ECO:0000313" key="7">
    <source>
        <dbReference type="EMBL" id="TQJ08271.1"/>
    </source>
</evidence>
<evidence type="ECO:0000256" key="1">
    <source>
        <dbReference type="ARBA" id="ARBA00004141"/>
    </source>
</evidence>
<evidence type="ECO:0000313" key="8">
    <source>
        <dbReference type="Proteomes" id="UP000317893"/>
    </source>
</evidence>
<organism evidence="7 8">
    <name type="scientific">Lapillicoccus jejuensis</name>
    <dbReference type="NCBI Taxonomy" id="402171"/>
    <lineage>
        <taxon>Bacteria</taxon>
        <taxon>Bacillati</taxon>
        <taxon>Actinomycetota</taxon>
        <taxon>Actinomycetes</taxon>
        <taxon>Micrococcales</taxon>
        <taxon>Intrasporangiaceae</taxon>
        <taxon>Lapillicoccus</taxon>
    </lineage>
</organism>
<dbReference type="Proteomes" id="UP000317893">
    <property type="component" value="Unassembled WGS sequence"/>
</dbReference>
<keyword evidence="4 6" id="KW-1133">Transmembrane helix</keyword>
<evidence type="ECO:0000256" key="5">
    <source>
        <dbReference type="ARBA" id="ARBA00023136"/>
    </source>
</evidence>
<evidence type="ECO:0000256" key="2">
    <source>
        <dbReference type="ARBA" id="ARBA00007524"/>
    </source>
</evidence>
<sequence length="162" mass="17759">MVQPRTLAATAAAVTATAVTGGLGTDVSSRWYARLDKPSWQPPGWLFGPVWTSLYALIAVGTARALDGAEHRESDPRARRDLRVAIGVNLVLNVLWTWLFFAWKRPRLALAEILLLEASTVDLIRRCSRYDATSGRLLAPYAAWVAFATALTAELVRRNPGA</sequence>
<dbReference type="EMBL" id="VFMN01000001">
    <property type="protein sequence ID" value="TQJ08271.1"/>
    <property type="molecule type" value="Genomic_DNA"/>
</dbReference>
<name>A0A542DYU5_9MICO</name>
<proteinExistence type="inferred from homology"/>
<dbReference type="AlphaFoldDB" id="A0A542DYU5"/>
<reference evidence="7 8" key="1">
    <citation type="submission" date="2019-06" db="EMBL/GenBank/DDBJ databases">
        <title>Sequencing the genomes of 1000 actinobacteria strains.</title>
        <authorList>
            <person name="Klenk H.-P."/>
        </authorList>
    </citation>
    <scope>NUCLEOTIDE SEQUENCE [LARGE SCALE GENOMIC DNA]</scope>
    <source>
        <strain evidence="7 8">DSM 18607</strain>
    </source>
</reference>
<dbReference type="Gene3D" id="1.20.1260.100">
    <property type="entry name" value="TspO/MBR protein"/>
    <property type="match status" value="1"/>
</dbReference>
<dbReference type="InterPro" id="IPR004307">
    <property type="entry name" value="TspO_MBR"/>
</dbReference>